<organism evidence="2 3">
    <name type="scientific">Pedobacter kyonggii</name>
    <dbReference type="NCBI Taxonomy" id="1926871"/>
    <lineage>
        <taxon>Bacteria</taxon>
        <taxon>Pseudomonadati</taxon>
        <taxon>Bacteroidota</taxon>
        <taxon>Sphingobacteriia</taxon>
        <taxon>Sphingobacteriales</taxon>
        <taxon>Sphingobacteriaceae</taxon>
        <taxon>Pedobacter</taxon>
    </lineage>
</organism>
<accession>A0A4Q9HB26</accession>
<reference evidence="2 3" key="1">
    <citation type="submission" date="2019-02" db="EMBL/GenBank/DDBJ databases">
        <title>Pedobacter kyonggii whole genome sequence analysis.</title>
        <authorList>
            <person name="Dahal R.H."/>
        </authorList>
    </citation>
    <scope>NUCLEOTIDE SEQUENCE [LARGE SCALE GENOMIC DNA]</scope>
    <source>
        <strain evidence="2 3">K-4-11-1</strain>
    </source>
</reference>
<evidence type="ECO:0000313" key="3">
    <source>
        <dbReference type="Proteomes" id="UP000291819"/>
    </source>
</evidence>
<dbReference type="EMBL" id="SIXF01000013">
    <property type="protein sequence ID" value="TBO41375.1"/>
    <property type="molecule type" value="Genomic_DNA"/>
</dbReference>
<dbReference type="Proteomes" id="UP000291819">
    <property type="component" value="Unassembled WGS sequence"/>
</dbReference>
<evidence type="ECO:0000259" key="1">
    <source>
        <dbReference type="Pfam" id="PF00313"/>
    </source>
</evidence>
<dbReference type="OrthoDB" id="772687at2"/>
<dbReference type="Gene3D" id="2.40.50.140">
    <property type="entry name" value="Nucleic acid-binding proteins"/>
    <property type="match status" value="1"/>
</dbReference>
<protein>
    <submittedName>
        <fullName evidence="2">Cold-shock protein</fullName>
    </submittedName>
</protein>
<dbReference type="Pfam" id="PF00313">
    <property type="entry name" value="CSD"/>
    <property type="match status" value="1"/>
</dbReference>
<sequence>MRKGTVIQIDQSVGFGFIQDENEQEIAFCLANLTENITTGDLVEFKIELMAHGLTATNLRLLLLI</sequence>
<feature type="domain" description="CSD" evidence="1">
    <location>
        <begin position="3"/>
        <end position="60"/>
    </location>
</feature>
<dbReference type="SUPFAM" id="SSF50249">
    <property type="entry name" value="Nucleic acid-binding proteins"/>
    <property type="match status" value="1"/>
</dbReference>
<dbReference type="InterPro" id="IPR012340">
    <property type="entry name" value="NA-bd_OB-fold"/>
</dbReference>
<name>A0A4Q9HB26_9SPHI</name>
<dbReference type="InterPro" id="IPR002059">
    <property type="entry name" value="CSP_DNA-bd"/>
</dbReference>
<comment type="caution">
    <text evidence="2">The sequence shown here is derived from an EMBL/GenBank/DDBJ whole genome shotgun (WGS) entry which is preliminary data.</text>
</comment>
<gene>
    <name evidence="2" type="ORF">EYS08_14150</name>
</gene>
<proteinExistence type="predicted"/>
<keyword evidence="3" id="KW-1185">Reference proteome</keyword>
<dbReference type="GO" id="GO:0003676">
    <property type="term" value="F:nucleic acid binding"/>
    <property type="evidence" value="ECO:0007669"/>
    <property type="project" value="InterPro"/>
</dbReference>
<dbReference type="AlphaFoldDB" id="A0A4Q9HB26"/>
<evidence type="ECO:0000313" key="2">
    <source>
        <dbReference type="EMBL" id="TBO41375.1"/>
    </source>
</evidence>
<dbReference type="RefSeq" id="WP_131030656.1">
    <property type="nucleotide sequence ID" value="NZ_SIXF01000013.1"/>
</dbReference>